<evidence type="ECO:0000256" key="1">
    <source>
        <dbReference type="ARBA" id="ARBA00004196"/>
    </source>
</evidence>
<gene>
    <name evidence="5" type="ORF">H4075_04555</name>
</gene>
<keyword evidence="2 3" id="KW-0175">Coiled coil</keyword>
<dbReference type="Proteomes" id="UP000515344">
    <property type="component" value="Chromosome"/>
</dbReference>
<organism evidence="5 6">
    <name type="scientific">Lacibacter sediminis</name>
    <dbReference type="NCBI Taxonomy" id="2760713"/>
    <lineage>
        <taxon>Bacteria</taxon>
        <taxon>Pseudomonadati</taxon>
        <taxon>Bacteroidota</taxon>
        <taxon>Chitinophagia</taxon>
        <taxon>Chitinophagales</taxon>
        <taxon>Chitinophagaceae</taxon>
        <taxon>Lacibacter</taxon>
    </lineage>
</organism>
<dbReference type="SUPFAM" id="SSF111369">
    <property type="entry name" value="HlyD-like secretion proteins"/>
    <property type="match status" value="1"/>
</dbReference>
<dbReference type="GO" id="GO:0030313">
    <property type="term" value="C:cell envelope"/>
    <property type="evidence" value="ECO:0007669"/>
    <property type="project" value="UniProtKB-SubCell"/>
</dbReference>
<evidence type="ECO:0000256" key="2">
    <source>
        <dbReference type="ARBA" id="ARBA00023054"/>
    </source>
</evidence>
<sequence>MRNIFISMLATVFITACSSNGNKFDASGTFEATEVIVSSELSGKILSLTVNEGDTVSASRVVGTVDAEGIELQKEQVEASISSLNDKTADVGPQVALLQNQLAVQQSQLNNLLHEKQRIENLIKQDAATGKQLDDINAQIDVVRKQMGVTQQQINVQRNNTSTQNKSILSESKPLQKRVEQLNDQLKRADIVNPINGTVLTKYAEAGELTSTGKALYKIADLGAMKLRAYVTGDQLSQIKLGQQVKVLVDDGKDKYKELVGTISWISDKAEFTPKTIQTKEERANLVYAVKINVKNDGYLKIGMYGEVVFK</sequence>
<dbReference type="Gene3D" id="2.40.50.100">
    <property type="match status" value="1"/>
</dbReference>
<dbReference type="Pfam" id="PF25917">
    <property type="entry name" value="BSH_RND"/>
    <property type="match status" value="1"/>
</dbReference>
<evidence type="ECO:0000259" key="4">
    <source>
        <dbReference type="Pfam" id="PF25917"/>
    </source>
</evidence>
<dbReference type="RefSeq" id="WP_182804576.1">
    <property type="nucleotide sequence ID" value="NZ_CP060007.1"/>
</dbReference>
<feature type="coiled-coil region" evidence="3">
    <location>
        <begin position="67"/>
        <end position="122"/>
    </location>
</feature>
<dbReference type="AlphaFoldDB" id="A0A7G5XJ26"/>
<evidence type="ECO:0000256" key="3">
    <source>
        <dbReference type="SAM" id="Coils"/>
    </source>
</evidence>
<evidence type="ECO:0000313" key="5">
    <source>
        <dbReference type="EMBL" id="QNA45479.1"/>
    </source>
</evidence>
<name>A0A7G5XJ26_9BACT</name>
<dbReference type="InterPro" id="IPR050465">
    <property type="entry name" value="UPF0194_transport"/>
</dbReference>
<reference evidence="6" key="1">
    <citation type="submission" date="2020-08" db="EMBL/GenBank/DDBJ databases">
        <title>Lacibacter sp. S13-6-6 genome sequencing.</title>
        <authorList>
            <person name="Jin L."/>
        </authorList>
    </citation>
    <scope>NUCLEOTIDE SEQUENCE [LARGE SCALE GENOMIC DNA]</scope>
    <source>
        <strain evidence="6">S13-6-6</strain>
    </source>
</reference>
<dbReference type="PANTHER" id="PTHR32347:SF23">
    <property type="entry name" value="BLL5650 PROTEIN"/>
    <property type="match status" value="1"/>
</dbReference>
<accession>A0A7G5XJ26</accession>
<proteinExistence type="predicted"/>
<dbReference type="PANTHER" id="PTHR32347">
    <property type="entry name" value="EFFLUX SYSTEM COMPONENT YKNX-RELATED"/>
    <property type="match status" value="1"/>
</dbReference>
<evidence type="ECO:0000313" key="6">
    <source>
        <dbReference type="Proteomes" id="UP000515344"/>
    </source>
</evidence>
<feature type="domain" description="Multidrug resistance protein MdtA-like barrel-sandwich hybrid" evidence="4">
    <location>
        <begin position="35"/>
        <end position="217"/>
    </location>
</feature>
<dbReference type="Gene3D" id="2.40.30.170">
    <property type="match status" value="1"/>
</dbReference>
<dbReference type="InterPro" id="IPR058625">
    <property type="entry name" value="MdtA-like_BSH"/>
</dbReference>
<comment type="subcellular location">
    <subcellularLocation>
        <location evidence="1">Cell envelope</location>
    </subcellularLocation>
</comment>
<dbReference type="KEGG" id="lacs:H4075_04555"/>
<keyword evidence="6" id="KW-1185">Reference proteome</keyword>
<protein>
    <submittedName>
        <fullName evidence="5">HlyD family efflux transporter periplasmic adaptor subunit</fullName>
    </submittedName>
</protein>
<dbReference type="PROSITE" id="PS51257">
    <property type="entry name" value="PROKAR_LIPOPROTEIN"/>
    <property type="match status" value="1"/>
</dbReference>
<dbReference type="EMBL" id="CP060007">
    <property type="protein sequence ID" value="QNA45479.1"/>
    <property type="molecule type" value="Genomic_DNA"/>
</dbReference>